<dbReference type="AlphaFoldDB" id="E2A620"/>
<feature type="compositionally biased region" description="Basic and acidic residues" evidence="1">
    <location>
        <begin position="92"/>
        <end position="113"/>
    </location>
</feature>
<dbReference type="InParanoid" id="E2A620"/>
<protein>
    <submittedName>
        <fullName evidence="2">Uncharacterized protein</fullName>
    </submittedName>
</protein>
<organism evidence="3">
    <name type="scientific">Camponotus floridanus</name>
    <name type="common">Florida carpenter ant</name>
    <dbReference type="NCBI Taxonomy" id="104421"/>
    <lineage>
        <taxon>Eukaryota</taxon>
        <taxon>Metazoa</taxon>
        <taxon>Ecdysozoa</taxon>
        <taxon>Arthropoda</taxon>
        <taxon>Hexapoda</taxon>
        <taxon>Insecta</taxon>
        <taxon>Pterygota</taxon>
        <taxon>Neoptera</taxon>
        <taxon>Endopterygota</taxon>
        <taxon>Hymenoptera</taxon>
        <taxon>Apocrita</taxon>
        <taxon>Aculeata</taxon>
        <taxon>Formicoidea</taxon>
        <taxon>Formicidae</taxon>
        <taxon>Formicinae</taxon>
        <taxon>Camponotus</taxon>
    </lineage>
</organism>
<keyword evidence="3" id="KW-1185">Reference proteome</keyword>
<reference evidence="2 3" key="1">
    <citation type="journal article" date="2010" name="Science">
        <title>Genomic comparison of the ants Camponotus floridanus and Harpegnathos saltator.</title>
        <authorList>
            <person name="Bonasio R."/>
            <person name="Zhang G."/>
            <person name="Ye C."/>
            <person name="Mutti N.S."/>
            <person name="Fang X."/>
            <person name="Qin N."/>
            <person name="Donahue G."/>
            <person name="Yang P."/>
            <person name="Li Q."/>
            <person name="Li C."/>
            <person name="Zhang P."/>
            <person name="Huang Z."/>
            <person name="Berger S.L."/>
            <person name="Reinberg D."/>
            <person name="Wang J."/>
            <person name="Liebig J."/>
        </authorList>
    </citation>
    <scope>NUCLEOTIDE SEQUENCE [LARGE SCALE GENOMIC DNA]</scope>
    <source>
        <strain evidence="3">C129</strain>
    </source>
</reference>
<feature type="region of interest" description="Disordered" evidence="1">
    <location>
        <begin position="32"/>
        <end position="113"/>
    </location>
</feature>
<accession>E2A620</accession>
<feature type="compositionally biased region" description="Basic and acidic residues" evidence="1">
    <location>
        <begin position="66"/>
        <end position="77"/>
    </location>
</feature>
<name>E2A620_CAMFO</name>
<dbReference type="Proteomes" id="UP000000311">
    <property type="component" value="Unassembled WGS sequence"/>
</dbReference>
<sequence>MIGAKDLGWMQRKNWQRRAAFLKSAEGELVARARRSTHRQKGARPSIRFLSSASPRTRLSCVRGGSHRETREEHEINQKSQTRSKRRRNGKGRREGNLVGREGARKQRAKDRETEKRFVMLAAFGKDRPEACHYSARSGVSLDRPSEVRGRRSSSRVQEDKNAVESDAAVSRESFAMQSVSVAAFVSFLLSWGGQYDSKRVKLSFVVDETKGCGYHCAWPRHSACESIMVAVKGSHSDTLRNYIVLETEAGDYQRDFGGVLP</sequence>
<feature type="compositionally biased region" description="Basic residues" evidence="1">
    <location>
        <begin position="32"/>
        <end position="42"/>
    </location>
</feature>
<feature type="compositionally biased region" description="Basic residues" evidence="1">
    <location>
        <begin position="82"/>
        <end position="91"/>
    </location>
</feature>
<gene>
    <name evidence="2" type="ORF">EAG_06234</name>
</gene>
<evidence type="ECO:0000313" key="3">
    <source>
        <dbReference type="Proteomes" id="UP000000311"/>
    </source>
</evidence>
<evidence type="ECO:0000256" key="1">
    <source>
        <dbReference type="SAM" id="MobiDB-lite"/>
    </source>
</evidence>
<dbReference type="EMBL" id="GL437108">
    <property type="protein sequence ID" value="EFN71079.1"/>
    <property type="molecule type" value="Genomic_DNA"/>
</dbReference>
<feature type="region of interest" description="Disordered" evidence="1">
    <location>
        <begin position="142"/>
        <end position="163"/>
    </location>
</feature>
<proteinExistence type="predicted"/>
<evidence type="ECO:0000313" key="2">
    <source>
        <dbReference type="EMBL" id="EFN71079.1"/>
    </source>
</evidence>